<dbReference type="InterPro" id="IPR012677">
    <property type="entry name" value="Nucleotide-bd_a/b_plait_sf"/>
</dbReference>
<evidence type="ECO:0000256" key="1">
    <source>
        <dbReference type="PROSITE-ProRule" id="PRU00176"/>
    </source>
</evidence>
<dbReference type="Proteomes" id="UP000014680">
    <property type="component" value="Unassembled WGS sequence"/>
</dbReference>
<evidence type="ECO:0000259" key="2">
    <source>
        <dbReference type="PROSITE" id="PS50102"/>
    </source>
</evidence>
<dbReference type="GeneID" id="14888558"/>
<reference evidence="3 4" key="1">
    <citation type="submission" date="2012-10" db="EMBL/GenBank/DDBJ databases">
        <authorList>
            <person name="Zafar N."/>
            <person name="Inman J."/>
            <person name="Hall N."/>
            <person name="Lorenzi H."/>
            <person name="Caler E."/>
        </authorList>
    </citation>
    <scope>NUCLEOTIDE SEQUENCE [LARGE SCALE GENOMIC DNA]</scope>
    <source>
        <strain evidence="3 4">IP1</strain>
    </source>
</reference>
<dbReference type="GO" id="GO:0003723">
    <property type="term" value="F:RNA binding"/>
    <property type="evidence" value="ECO:0007669"/>
    <property type="project" value="UniProtKB-UniRule"/>
</dbReference>
<proteinExistence type="predicted"/>
<protein>
    <recommendedName>
        <fullName evidence="2">RRM domain-containing protein</fullName>
    </recommendedName>
</protein>
<keyword evidence="4" id="KW-1185">Reference proteome</keyword>
<feature type="domain" description="RRM" evidence="2">
    <location>
        <begin position="331"/>
        <end position="400"/>
    </location>
</feature>
<organism evidence="3 4">
    <name type="scientific">Entamoeba invadens IP1</name>
    <dbReference type="NCBI Taxonomy" id="370355"/>
    <lineage>
        <taxon>Eukaryota</taxon>
        <taxon>Amoebozoa</taxon>
        <taxon>Evosea</taxon>
        <taxon>Archamoebae</taxon>
        <taxon>Mastigamoebida</taxon>
        <taxon>Entamoebidae</taxon>
        <taxon>Entamoeba</taxon>
    </lineage>
</organism>
<dbReference type="InterPro" id="IPR035979">
    <property type="entry name" value="RBD_domain_sf"/>
</dbReference>
<dbReference type="PROSITE" id="PS50102">
    <property type="entry name" value="RRM"/>
    <property type="match status" value="1"/>
</dbReference>
<dbReference type="SUPFAM" id="SSF54928">
    <property type="entry name" value="RNA-binding domain, RBD"/>
    <property type="match status" value="1"/>
</dbReference>
<dbReference type="KEGG" id="eiv:EIN_525880"/>
<dbReference type="VEuPathDB" id="AmoebaDB:EIN_525880"/>
<gene>
    <name evidence="3" type="ORF">EIN_525880</name>
</gene>
<evidence type="ECO:0000313" key="3">
    <source>
        <dbReference type="EMBL" id="ELP89593.1"/>
    </source>
</evidence>
<dbReference type="RefSeq" id="XP_004256364.1">
    <property type="nucleotide sequence ID" value="XM_004256316.1"/>
</dbReference>
<accession>A0A0A1U5I8</accession>
<dbReference type="EMBL" id="KB206604">
    <property type="protein sequence ID" value="ELP89593.1"/>
    <property type="molecule type" value="Genomic_DNA"/>
</dbReference>
<evidence type="ECO:0000313" key="4">
    <source>
        <dbReference type="Proteomes" id="UP000014680"/>
    </source>
</evidence>
<sequence length="400" mass="45973">MSLPSCVTLYFKQKYARVYDMDYLSSLFSKINIVPKDDVIETVTSFQAKFDYSDIPIIVANQSLFSNFIILPYFSPNEIPTIKKVFFKNVRDEIKLDDIIKKLNHASVFEIDRYASVVHTVVDVATAQIIQKFSSLFQKEIGGVGFTVSVCDYGYEISLTIPTPSFSKELKEYLNSFGTIFNIDITRRTEDRMTLIVGYTTIESAEKLYEAINDKDNYKAKRFYLTSEDLTIQKCRTKVFKPLDKKWFVCTIPETWNKGTVESKLATPLLTFERVAICGFKNTYIFSTEASFQPNNHVEIEWTFARVEKDDFFYSLNRVISKSTNIFPKENQLFISKIPIFLQNTPNLAAIFGDFGRLANVGISFVGECHGYITFFEKKPADTLIKIENMQNGMVIGHRN</sequence>
<keyword evidence="1" id="KW-0694">RNA-binding</keyword>
<dbReference type="Gene3D" id="3.30.70.330">
    <property type="match status" value="1"/>
</dbReference>
<dbReference type="AlphaFoldDB" id="A0A0A1U5I8"/>
<name>A0A0A1U5I8_ENTIV</name>
<dbReference type="InterPro" id="IPR000504">
    <property type="entry name" value="RRM_dom"/>
</dbReference>